<evidence type="ECO:0000256" key="1">
    <source>
        <dbReference type="SAM" id="MobiDB-lite"/>
    </source>
</evidence>
<feature type="non-terminal residue" evidence="2">
    <location>
        <position position="74"/>
    </location>
</feature>
<name>A0A401TN00_CHIPU</name>
<feature type="region of interest" description="Disordered" evidence="1">
    <location>
        <begin position="1"/>
        <end position="39"/>
    </location>
</feature>
<comment type="caution">
    <text evidence="2">The sequence shown here is derived from an EMBL/GenBank/DDBJ whole genome shotgun (WGS) entry which is preliminary data.</text>
</comment>
<keyword evidence="3" id="KW-1185">Reference proteome</keyword>
<feature type="compositionally biased region" description="Low complexity" evidence="1">
    <location>
        <begin position="27"/>
        <end position="39"/>
    </location>
</feature>
<evidence type="ECO:0000313" key="3">
    <source>
        <dbReference type="Proteomes" id="UP000287033"/>
    </source>
</evidence>
<reference evidence="2 3" key="1">
    <citation type="journal article" date="2018" name="Nat. Ecol. Evol.">
        <title>Shark genomes provide insights into elasmobranch evolution and the origin of vertebrates.</title>
        <authorList>
            <person name="Hara Y"/>
            <person name="Yamaguchi K"/>
            <person name="Onimaru K"/>
            <person name="Kadota M"/>
            <person name="Koyanagi M"/>
            <person name="Keeley SD"/>
            <person name="Tatsumi K"/>
            <person name="Tanaka K"/>
            <person name="Motone F"/>
            <person name="Kageyama Y"/>
            <person name="Nozu R"/>
            <person name="Adachi N"/>
            <person name="Nishimura O"/>
            <person name="Nakagawa R"/>
            <person name="Tanegashima C"/>
            <person name="Kiyatake I"/>
            <person name="Matsumoto R"/>
            <person name="Murakumo K"/>
            <person name="Nishida K"/>
            <person name="Terakita A"/>
            <person name="Kuratani S"/>
            <person name="Sato K"/>
            <person name="Hyodo S Kuraku.S."/>
        </authorList>
    </citation>
    <scope>NUCLEOTIDE SEQUENCE [LARGE SCALE GENOMIC DNA]</scope>
</reference>
<accession>A0A401TN00</accession>
<evidence type="ECO:0000313" key="2">
    <source>
        <dbReference type="EMBL" id="GCC44047.1"/>
    </source>
</evidence>
<proteinExistence type="predicted"/>
<protein>
    <submittedName>
        <fullName evidence="2">Uncharacterized protein</fullName>
    </submittedName>
</protein>
<organism evidence="2 3">
    <name type="scientific">Chiloscyllium punctatum</name>
    <name type="common">Brownbanded bambooshark</name>
    <name type="synonym">Hemiscyllium punctatum</name>
    <dbReference type="NCBI Taxonomy" id="137246"/>
    <lineage>
        <taxon>Eukaryota</taxon>
        <taxon>Metazoa</taxon>
        <taxon>Chordata</taxon>
        <taxon>Craniata</taxon>
        <taxon>Vertebrata</taxon>
        <taxon>Chondrichthyes</taxon>
        <taxon>Elasmobranchii</taxon>
        <taxon>Galeomorphii</taxon>
        <taxon>Galeoidea</taxon>
        <taxon>Orectolobiformes</taxon>
        <taxon>Hemiscylliidae</taxon>
        <taxon>Chiloscyllium</taxon>
    </lineage>
</organism>
<dbReference type="Proteomes" id="UP000287033">
    <property type="component" value="Unassembled WGS sequence"/>
</dbReference>
<dbReference type="EMBL" id="BEZZ01128022">
    <property type="protein sequence ID" value="GCC44047.1"/>
    <property type="molecule type" value="Genomic_DNA"/>
</dbReference>
<gene>
    <name evidence="2" type="ORF">chiPu_0028282</name>
</gene>
<dbReference type="AlphaFoldDB" id="A0A401TN00"/>
<sequence>MQGRADQRSIAASGARRSLPCSRQGASGSRSPGSMSRGPRVVFMKDGVLFAVVFAGDHDAEFVLSLEKDDRHQQ</sequence>